<accession>A0AAD7BK48</accession>
<dbReference type="PROSITE" id="PS51186">
    <property type="entry name" value="GNAT"/>
    <property type="match status" value="1"/>
</dbReference>
<gene>
    <name evidence="2" type="ORF">FB45DRAFT_1005932</name>
</gene>
<dbReference type="SUPFAM" id="SSF55729">
    <property type="entry name" value="Acyl-CoA N-acyltransferases (Nat)"/>
    <property type="match status" value="1"/>
</dbReference>
<dbReference type="CDD" id="cd04301">
    <property type="entry name" value="NAT_SF"/>
    <property type="match status" value="1"/>
</dbReference>
<name>A0AAD7BK48_9AGAR</name>
<organism evidence="2 3">
    <name type="scientific">Roridomyces roridus</name>
    <dbReference type="NCBI Taxonomy" id="1738132"/>
    <lineage>
        <taxon>Eukaryota</taxon>
        <taxon>Fungi</taxon>
        <taxon>Dikarya</taxon>
        <taxon>Basidiomycota</taxon>
        <taxon>Agaricomycotina</taxon>
        <taxon>Agaricomycetes</taxon>
        <taxon>Agaricomycetidae</taxon>
        <taxon>Agaricales</taxon>
        <taxon>Marasmiineae</taxon>
        <taxon>Mycenaceae</taxon>
        <taxon>Roridomyces</taxon>
    </lineage>
</organism>
<dbReference type="EMBL" id="JARKIF010000014">
    <property type="protein sequence ID" value="KAJ7623542.1"/>
    <property type="molecule type" value="Genomic_DNA"/>
</dbReference>
<comment type="caution">
    <text evidence="2">The sequence shown here is derived from an EMBL/GenBank/DDBJ whole genome shotgun (WGS) entry which is preliminary data.</text>
</comment>
<evidence type="ECO:0000259" key="1">
    <source>
        <dbReference type="PROSITE" id="PS51186"/>
    </source>
</evidence>
<dbReference type="InterPro" id="IPR016181">
    <property type="entry name" value="Acyl_CoA_acyltransferase"/>
</dbReference>
<dbReference type="InterPro" id="IPR000182">
    <property type="entry name" value="GNAT_dom"/>
</dbReference>
<protein>
    <submittedName>
        <fullName evidence="2">Acyl-CoA N-acyltransferase</fullName>
    </submittedName>
</protein>
<dbReference type="GO" id="GO:0016747">
    <property type="term" value="F:acyltransferase activity, transferring groups other than amino-acyl groups"/>
    <property type="evidence" value="ECO:0007669"/>
    <property type="project" value="InterPro"/>
</dbReference>
<evidence type="ECO:0000313" key="2">
    <source>
        <dbReference type="EMBL" id="KAJ7623542.1"/>
    </source>
</evidence>
<reference evidence="2" key="1">
    <citation type="submission" date="2023-03" db="EMBL/GenBank/DDBJ databases">
        <title>Massive genome expansion in bonnet fungi (Mycena s.s.) driven by repeated elements and novel gene families across ecological guilds.</title>
        <authorList>
            <consortium name="Lawrence Berkeley National Laboratory"/>
            <person name="Harder C.B."/>
            <person name="Miyauchi S."/>
            <person name="Viragh M."/>
            <person name="Kuo A."/>
            <person name="Thoen E."/>
            <person name="Andreopoulos B."/>
            <person name="Lu D."/>
            <person name="Skrede I."/>
            <person name="Drula E."/>
            <person name="Henrissat B."/>
            <person name="Morin E."/>
            <person name="Kohler A."/>
            <person name="Barry K."/>
            <person name="LaButti K."/>
            <person name="Morin E."/>
            <person name="Salamov A."/>
            <person name="Lipzen A."/>
            <person name="Mereny Z."/>
            <person name="Hegedus B."/>
            <person name="Baldrian P."/>
            <person name="Stursova M."/>
            <person name="Weitz H."/>
            <person name="Taylor A."/>
            <person name="Grigoriev I.V."/>
            <person name="Nagy L.G."/>
            <person name="Martin F."/>
            <person name="Kauserud H."/>
        </authorList>
    </citation>
    <scope>NUCLEOTIDE SEQUENCE</scope>
    <source>
        <strain evidence="2">9284</strain>
    </source>
</reference>
<dbReference type="Pfam" id="PF00583">
    <property type="entry name" value="Acetyltransf_1"/>
    <property type="match status" value="1"/>
</dbReference>
<keyword evidence="3" id="KW-1185">Reference proteome</keyword>
<evidence type="ECO:0000313" key="3">
    <source>
        <dbReference type="Proteomes" id="UP001221142"/>
    </source>
</evidence>
<sequence>MSLTARSFSDSDFEFMFDAFNSAVVWLTSKGLEDQWGGEPWDDKVKEKLRNKIPIDKARGARKWIAEVDGQPAGYLEVTPYRPDYLPVSPEEKPGKEFFLKMLVVHRKFIGRGVGEFLLDFAKNLAIEEKADWFRLDCYRGPEGKDGLVRYYEGKGFQKVREFANAPEGDEKKEWPGQLLEMKVSE</sequence>
<dbReference type="AlphaFoldDB" id="A0AAD7BK48"/>
<proteinExistence type="predicted"/>
<dbReference type="Proteomes" id="UP001221142">
    <property type="component" value="Unassembled WGS sequence"/>
</dbReference>
<dbReference type="Gene3D" id="3.40.630.30">
    <property type="match status" value="1"/>
</dbReference>
<feature type="domain" description="N-acetyltransferase" evidence="1">
    <location>
        <begin position="3"/>
        <end position="176"/>
    </location>
</feature>